<keyword evidence="1" id="KW-0238">DNA-binding</keyword>
<comment type="caution">
    <text evidence="3">The sequence shown here is derived from an EMBL/GenBank/DDBJ whole genome shotgun (WGS) entry which is preliminary data.</text>
</comment>
<proteinExistence type="predicted"/>
<sequence>MKSFAEKLRETREELGLTQKKLSEMVEVSSKIITSYEKGTSKPRGTTARKLARVLGVSYDYLVNDDIEDPQYGIEKDPFVEETFERFGSRAAREANLLLENNRALFAGGALDQDEKDMFFEAVTKAYWAAKESARETFGRKKTTGGC</sequence>
<reference evidence="3" key="1">
    <citation type="submission" date="2019-08" db="EMBL/GenBank/DDBJ databases">
        <authorList>
            <person name="Kucharzyk K."/>
            <person name="Murdoch R.W."/>
            <person name="Higgins S."/>
            <person name="Loffler F."/>
        </authorList>
    </citation>
    <scope>NUCLEOTIDE SEQUENCE</scope>
</reference>
<dbReference type="EMBL" id="VSSQ01040710">
    <property type="protein sequence ID" value="MPM94015.1"/>
    <property type="molecule type" value="Genomic_DNA"/>
</dbReference>
<organism evidence="3">
    <name type="scientific">bioreactor metagenome</name>
    <dbReference type="NCBI Taxonomy" id="1076179"/>
    <lineage>
        <taxon>unclassified sequences</taxon>
        <taxon>metagenomes</taxon>
        <taxon>ecological metagenomes</taxon>
    </lineage>
</organism>
<accession>A0A645DXI1</accession>
<dbReference type="PROSITE" id="PS50943">
    <property type="entry name" value="HTH_CROC1"/>
    <property type="match status" value="1"/>
</dbReference>
<dbReference type="Gene3D" id="1.10.260.40">
    <property type="entry name" value="lambda repressor-like DNA-binding domains"/>
    <property type="match status" value="1"/>
</dbReference>
<evidence type="ECO:0000256" key="1">
    <source>
        <dbReference type="ARBA" id="ARBA00023125"/>
    </source>
</evidence>
<name>A0A645DXI1_9ZZZZ</name>
<evidence type="ECO:0000259" key="2">
    <source>
        <dbReference type="PROSITE" id="PS50943"/>
    </source>
</evidence>
<dbReference type="InterPro" id="IPR010982">
    <property type="entry name" value="Lambda_DNA-bd_dom_sf"/>
</dbReference>
<protein>
    <recommendedName>
        <fullName evidence="2">HTH cro/C1-type domain-containing protein</fullName>
    </recommendedName>
</protein>
<dbReference type="GO" id="GO:0003677">
    <property type="term" value="F:DNA binding"/>
    <property type="evidence" value="ECO:0007669"/>
    <property type="project" value="UniProtKB-KW"/>
</dbReference>
<feature type="domain" description="HTH cro/C1-type" evidence="2">
    <location>
        <begin position="8"/>
        <end position="62"/>
    </location>
</feature>
<dbReference type="SUPFAM" id="SSF47413">
    <property type="entry name" value="lambda repressor-like DNA-binding domains"/>
    <property type="match status" value="1"/>
</dbReference>
<dbReference type="PANTHER" id="PTHR46558:SF4">
    <property type="entry name" value="DNA-BIDING PHAGE PROTEIN"/>
    <property type="match status" value="1"/>
</dbReference>
<dbReference type="Pfam" id="PF01381">
    <property type="entry name" value="HTH_3"/>
    <property type="match status" value="1"/>
</dbReference>
<dbReference type="SMART" id="SM00530">
    <property type="entry name" value="HTH_XRE"/>
    <property type="match status" value="1"/>
</dbReference>
<gene>
    <name evidence="3" type="ORF">SDC9_141157</name>
</gene>
<dbReference type="AlphaFoldDB" id="A0A645DXI1"/>
<dbReference type="PANTHER" id="PTHR46558">
    <property type="entry name" value="TRACRIPTIONAL REGULATORY PROTEIN-RELATED-RELATED"/>
    <property type="match status" value="1"/>
</dbReference>
<dbReference type="CDD" id="cd00093">
    <property type="entry name" value="HTH_XRE"/>
    <property type="match status" value="1"/>
</dbReference>
<evidence type="ECO:0000313" key="3">
    <source>
        <dbReference type="EMBL" id="MPM94015.1"/>
    </source>
</evidence>
<dbReference type="InterPro" id="IPR001387">
    <property type="entry name" value="Cro/C1-type_HTH"/>
</dbReference>